<reference evidence="1 2" key="1">
    <citation type="submission" date="2023-02" db="EMBL/GenBank/DDBJ databases">
        <title>LHISI_Scaffold_Assembly.</title>
        <authorList>
            <person name="Stuart O.P."/>
            <person name="Cleave R."/>
            <person name="Magrath M.J.L."/>
            <person name="Mikheyev A.S."/>
        </authorList>
    </citation>
    <scope>NUCLEOTIDE SEQUENCE [LARGE SCALE GENOMIC DNA]</scope>
    <source>
        <strain evidence="1">Daus_M_001</strain>
        <tissue evidence="1">Leg muscle</tissue>
    </source>
</reference>
<evidence type="ECO:0000313" key="2">
    <source>
        <dbReference type="Proteomes" id="UP001159363"/>
    </source>
</evidence>
<comment type="caution">
    <text evidence="1">The sequence shown here is derived from an EMBL/GenBank/DDBJ whole genome shotgun (WGS) entry which is preliminary data.</text>
</comment>
<proteinExistence type="predicted"/>
<organism evidence="1 2">
    <name type="scientific">Dryococelus australis</name>
    <dbReference type="NCBI Taxonomy" id="614101"/>
    <lineage>
        <taxon>Eukaryota</taxon>
        <taxon>Metazoa</taxon>
        <taxon>Ecdysozoa</taxon>
        <taxon>Arthropoda</taxon>
        <taxon>Hexapoda</taxon>
        <taxon>Insecta</taxon>
        <taxon>Pterygota</taxon>
        <taxon>Neoptera</taxon>
        <taxon>Polyneoptera</taxon>
        <taxon>Phasmatodea</taxon>
        <taxon>Verophasmatodea</taxon>
        <taxon>Anareolatae</taxon>
        <taxon>Phasmatidae</taxon>
        <taxon>Eurycanthinae</taxon>
        <taxon>Dryococelus</taxon>
    </lineage>
</organism>
<name>A0ABQ9H5A2_9NEOP</name>
<dbReference type="EMBL" id="JARBHB010000007">
    <property type="protein sequence ID" value="KAJ8879396.1"/>
    <property type="molecule type" value="Genomic_DNA"/>
</dbReference>
<gene>
    <name evidence="1" type="ORF">PR048_020004</name>
</gene>
<evidence type="ECO:0000313" key="1">
    <source>
        <dbReference type="EMBL" id="KAJ8879396.1"/>
    </source>
</evidence>
<sequence length="107" mass="12121">MKITDELVTTPKIRVYMKDNTLLTSIGTGSSKSCIAATRGTVTQKVLVIENIQIDVLLRCDFIRKHRLIPDLYAKVATLILTHDKIIAVPFFDLDNENNIFFLNTIQ</sequence>
<protein>
    <submittedName>
        <fullName evidence="1">Uncharacterized protein</fullName>
    </submittedName>
</protein>
<keyword evidence="2" id="KW-1185">Reference proteome</keyword>
<dbReference type="Proteomes" id="UP001159363">
    <property type="component" value="Chromosome 6"/>
</dbReference>
<accession>A0ABQ9H5A2</accession>